<dbReference type="Gene3D" id="3.40.960.10">
    <property type="entry name" value="VSR Endonuclease"/>
    <property type="match status" value="1"/>
</dbReference>
<dbReference type="GO" id="GO:0016787">
    <property type="term" value="F:hydrolase activity"/>
    <property type="evidence" value="ECO:0007669"/>
    <property type="project" value="UniProtKB-KW"/>
</dbReference>
<keyword evidence="8" id="KW-1185">Reference proteome</keyword>
<organism evidence="7 8">
    <name type="scientific">Pseudoxanthomonas helianthi</name>
    <dbReference type="NCBI Taxonomy" id="1453541"/>
    <lineage>
        <taxon>Bacteria</taxon>
        <taxon>Pseudomonadati</taxon>
        <taxon>Pseudomonadota</taxon>
        <taxon>Gammaproteobacteria</taxon>
        <taxon>Lysobacterales</taxon>
        <taxon>Lysobacteraceae</taxon>
        <taxon>Pseudoxanthomonas</taxon>
    </lineage>
</organism>
<evidence type="ECO:0000256" key="3">
    <source>
        <dbReference type="ARBA" id="ARBA00022763"/>
    </source>
</evidence>
<evidence type="ECO:0000256" key="5">
    <source>
        <dbReference type="ARBA" id="ARBA00023204"/>
    </source>
</evidence>
<dbReference type="Proteomes" id="UP000673447">
    <property type="component" value="Unassembled WGS sequence"/>
</dbReference>
<keyword evidence="5" id="KW-0234">DNA repair</keyword>
<dbReference type="AlphaFoldDB" id="A0A941AT67"/>
<reference evidence="7" key="1">
    <citation type="journal article" date="2016" name="Int. J. Syst. Evol. Microbiol.">
        <title>Pseudoxanthomonas helianthi sp. nov., isolated from roots of Jerusalem artichoke (Helianthus tuberosus).</title>
        <authorList>
            <person name="Kittiwongwattana C."/>
            <person name="Thawai C."/>
        </authorList>
    </citation>
    <scope>NUCLEOTIDE SEQUENCE</scope>
    <source>
        <strain evidence="7">110414</strain>
    </source>
</reference>
<keyword evidence="4" id="KW-0378">Hydrolase</keyword>
<dbReference type="SUPFAM" id="SSF52980">
    <property type="entry name" value="Restriction endonuclease-like"/>
    <property type="match status" value="1"/>
</dbReference>
<dbReference type="RefSeq" id="WP_210535431.1">
    <property type="nucleotide sequence ID" value="NZ_JAGKTC010000001.1"/>
</dbReference>
<comment type="similarity">
    <text evidence="6">Belongs to the Vsr family.</text>
</comment>
<reference evidence="7" key="2">
    <citation type="submission" date="2021-03" db="EMBL/GenBank/DDBJ databases">
        <authorList>
            <person name="Cao W."/>
        </authorList>
    </citation>
    <scope>NUCLEOTIDE SEQUENCE</scope>
    <source>
        <strain evidence="7">110414</strain>
    </source>
</reference>
<evidence type="ECO:0000313" key="8">
    <source>
        <dbReference type="Proteomes" id="UP000673447"/>
    </source>
</evidence>
<evidence type="ECO:0000313" key="7">
    <source>
        <dbReference type="EMBL" id="MBP3983597.1"/>
    </source>
</evidence>
<comment type="caution">
    <text evidence="7">The sequence shown here is derived from an EMBL/GenBank/DDBJ whole genome shotgun (WGS) entry which is preliminary data.</text>
</comment>
<dbReference type="CDD" id="cd00221">
    <property type="entry name" value="Vsr"/>
    <property type="match status" value="1"/>
</dbReference>
<dbReference type="NCBIfam" id="TIGR00632">
    <property type="entry name" value="vsr"/>
    <property type="match status" value="1"/>
</dbReference>
<protein>
    <submittedName>
        <fullName evidence="7">Very short patch repair endonuclease</fullName>
    </submittedName>
</protein>
<dbReference type="GO" id="GO:0004519">
    <property type="term" value="F:endonuclease activity"/>
    <property type="evidence" value="ECO:0007669"/>
    <property type="project" value="UniProtKB-KW"/>
</dbReference>
<dbReference type="EMBL" id="JAGKTC010000001">
    <property type="protein sequence ID" value="MBP3983597.1"/>
    <property type="molecule type" value="Genomic_DNA"/>
</dbReference>
<gene>
    <name evidence="7" type="ORF">J5837_04085</name>
</gene>
<dbReference type="GO" id="GO:0006298">
    <property type="term" value="P:mismatch repair"/>
    <property type="evidence" value="ECO:0007669"/>
    <property type="project" value="InterPro"/>
</dbReference>
<dbReference type="InterPro" id="IPR011335">
    <property type="entry name" value="Restrct_endonuc-II-like"/>
</dbReference>
<evidence type="ECO:0000256" key="2">
    <source>
        <dbReference type="ARBA" id="ARBA00022759"/>
    </source>
</evidence>
<accession>A0A941AT67</accession>
<evidence type="ECO:0000256" key="4">
    <source>
        <dbReference type="ARBA" id="ARBA00022801"/>
    </source>
</evidence>
<dbReference type="InterPro" id="IPR004603">
    <property type="entry name" value="DNA_mismatch_endonuc_vsr"/>
</dbReference>
<keyword evidence="2 7" id="KW-0255">Endonuclease</keyword>
<evidence type="ECO:0000256" key="1">
    <source>
        <dbReference type="ARBA" id="ARBA00022722"/>
    </source>
</evidence>
<proteinExistence type="inferred from homology"/>
<sequence>MADVMTPAQRSALMARIRGVDTKPERVLRSELHRRGLRFFKHVKTLPGRPDIVFPRAMVVVFVDGDFWHGYQFHRWKAKLTPFWQEKIEGNRIRDRRNFRWLRTNGWTVIRIWEHEIKLDVTACADRVCCATKDR</sequence>
<name>A0A941AT67_9GAMM</name>
<keyword evidence="3" id="KW-0227">DNA damage</keyword>
<dbReference type="Pfam" id="PF03852">
    <property type="entry name" value="Vsr"/>
    <property type="match status" value="1"/>
</dbReference>
<keyword evidence="1" id="KW-0540">Nuclease</keyword>
<evidence type="ECO:0000256" key="6">
    <source>
        <dbReference type="ARBA" id="ARBA00029466"/>
    </source>
</evidence>